<protein>
    <recommendedName>
        <fullName evidence="4">MYND-type domain-containing protein</fullName>
    </recommendedName>
</protein>
<dbReference type="SUPFAM" id="SSF144232">
    <property type="entry name" value="HIT/MYND zinc finger-like"/>
    <property type="match status" value="1"/>
</dbReference>
<dbReference type="PROSITE" id="PS01360">
    <property type="entry name" value="ZF_MYND_1"/>
    <property type="match status" value="1"/>
</dbReference>
<dbReference type="EMBL" id="NKUJ01000271">
    <property type="protein sequence ID" value="RMJ08762.1"/>
    <property type="molecule type" value="Genomic_DNA"/>
</dbReference>
<evidence type="ECO:0000256" key="3">
    <source>
        <dbReference type="ARBA" id="ARBA00022833"/>
    </source>
</evidence>
<evidence type="ECO:0000256" key="1">
    <source>
        <dbReference type="ARBA" id="ARBA00022723"/>
    </source>
</evidence>
<dbReference type="InterPro" id="IPR002893">
    <property type="entry name" value="Znf_MYND"/>
</dbReference>
<sequence>MSSPDPIKLLPRACGLCGEKDDLRRRCSGCRVVYYCEHKHRVLDHMFHWSACEKTKEARRIMEKERIALWDMVHNGSVPNDLFKDGIGYFGAVPLTEPYILAKYQLANTLLLLFGGPGGRVDAVQAALDCFLRMFQLNRGDRQDVRSSSSVFDLSDYINLAILGAKAFLAAVGRLMVPQRVKRFVRRDELGQLESLIDTEPDAVDFAGAMRNNEV</sequence>
<keyword evidence="3" id="KW-0862">Zinc</keyword>
<name>A0A3M2RUC6_9HYPO</name>
<dbReference type="Pfam" id="PF01753">
    <property type="entry name" value="zf-MYND"/>
    <property type="match status" value="1"/>
</dbReference>
<accession>A0A3M2RUC6</accession>
<dbReference type="Gene3D" id="6.10.140.2220">
    <property type="match status" value="1"/>
</dbReference>
<dbReference type="Proteomes" id="UP000277212">
    <property type="component" value="Unassembled WGS sequence"/>
</dbReference>
<evidence type="ECO:0000256" key="2">
    <source>
        <dbReference type="ARBA" id="ARBA00022771"/>
    </source>
</evidence>
<evidence type="ECO:0000313" key="5">
    <source>
        <dbReference type="EMBL" id="RMJ08762.1"/>
    </source>
</evidence>
<evidence type="ECO:0000313" key="6">
    <source>
        <dbReference type="Proteomes" id="UP000277212"/>
    </source>
</evidence>
<comment type="caution">
    <text evidence="5">The sequence shown here is derived from an EMBL/GenBank/DDBJ whole genome shotgun (WGS) entry which is preliminary data.</text>
</comment>
<feature type="domain" description="MYND-type" evidence="4">
    <location>
        <begin position="14"/>
        <end position="52"/>
    </location>
</feature>
<evidence type="ECO:0000259" key="4">
    <source>
        <dbReference type="PROSITE" id="PS01360"/>
    </source>
</evidence>
<dbReference type="OrthoDB" id="5952526at2759"/>
<reference evidence="5 6" key="1">
    <citation type="submission" date="2017-06" db="EMBL/GenBank/DDBJ databases">
        <title>Comparative genomic analysis of Ambrosia Fusariam Clade fungi.</title>
        <authorList>
            <person name="Stajich J.E."/>
            <person name="Carrillo J."/>
            <person name="Kijimoto T."/>
            <person name="Eskalen A."/>
            <person name="O'Donnell K."/>
            <person name="Kasson M."/>
        </authorList>
    </citation>
    <scope>NUCLEOTIDE SEQUENCE [LARGE SCALE GENOMIC DNA]</scope>
    <source>
        <strain evidence="5">UCR3666</strain>
    </source>
</reference>
<proteinExistence type="predicted"/>
<dbReference type="GO" id="GO:0008270">
    <property type="term" value="F:zinc ion binding"/>
    <property type="evidence" value="ECO:0007669"/>
    <property type="project" value="UniProtKB-KW"/>
</dbReference>
<keyword evidence="1" id="KW-0479">Metal-binding</keyword>
<keyword evidence="2" id="KW-0863">Zinc-finger</keyword>
<organism evidence="5 6">
    <name type="scientific">Fusarium kuroshium</name>
    <dbReference type="NCBI Taxonomy" id="2010991"/>
    <lineage>
        <taxon>Eukaryota</taxon>
        <taxon>Fungi</taxon>
        <taxon>Dikarya</taxon>
        <taxon>Ascomycota</taxon>
        <taxon>Pezizomycotina</taxon>
        <taxon>Sordariomycetes</taxon>
        <taxon>Hypocreomycetidae</taxon>
        <taxon>Hypocreales</taxon>
        <taxon>Nectriaceae</taxon>
        <taxon>Fusarium</taxon>
        <taxon>Fusarium solani species complex</taxon>
    </lineage>
</organism>
<keyword evidence="6" id="KW-1185">Reference proteome</keyword>
<gene>
    <name evidence="5" type="ORF">CDV36_011629</name>
</gene>
<dbReference type="AlphaFoldDB" id="A0A3M2RUC6"/>